<dbReference type="OMA" id="HENINGM"/>
<keyword evidence="4" id="KW-1185">Reference proteome</keyword>
<dbReference type="Gene3D" id="2.30.30.30">
    <property type="match status" value="3"/>
</dbReference>
<dbReference type="PROSITE" id="PS01108">
    <property type="entry name" value="RIBOSOMAL_L24"/>
    <property type="match status" value="1"/>
</dbReference>
<feature type="region of interest" description="Disordered" evidence="1">
    <location>
        <begin position="1"/>
        <end position="31"/>
    </location>
</feature>
<dbReference type="AlphaFoldDB" id="A0A834ZQA6"/>
<dbReference type="InterPro" id="IPR036735">
    <property type="entry name" value="NGN_dom_sf"/>
</dbReference>
<dbReference type="PANTHER" id="PTHR11125:SF7">
    <property type="entry name" value="TRANSCRIPTION ELONGATION FACTOR SPT5"/>
    <property type="match status" value="1"/>
</dbReference>
<dbReference type="InterPro" id="IPR005824">
    <property type="entry name" value="KOW"/>
</dbReference>
<reference evidence="3 4" key="1">
    <citation type="submission" date="2020-04" db="EMBL/GenBank/DDBJ databases">
        <title>Plant Genome Project.</title>
        <authorList>
            <person name="Zhang R.-G."/>
        </authorList>
    </citation>
    <scope>NUCLEOTIDE SEQUENCE [LARGE SCALE GENOMIC DNA]</scope>
    <source>
        <strain evidence="3">YNK0</strain>
        <tissue evidence="3">Leaf</tissue>
    </source>
</reference>
<dbReference type="Gene3D" id="3.30.70.940">
    <property type="entry name" value="NusG, N-terminal domain"/>
    <property type="match status" value="1"/>
</dbReference>
<dbReference type="GO" id="GO:0006357">
    <property type="term" value="P:regulation of transcription by RNA polymerase II"/>
    <property type="evidence" value="ECO:0007669"/>
    <property type="project" value="InterPro"/>
</dbReference>
<dbReference type="EMBL" id="JABCRI010000002">
    <property type="protein sequence ID" value="KAF8411699.1"/>
    <property type="molecule type" value="Genomic_DNA"/>
</dbReference>
<proteinExistence type="predicted"/>
<feature type="domain" description="KOW" evidence="2">
    <location>
        <begin position="344"/>
        <end position="371"/>
    </location>
</feature>
<dbReference type="Pfam" id="PF11942">
    <property type="entry name" value="Spt5_N"/>
    <property type="match status" value="1"/>
</dbReference>
<dbReference type="GO" id="GO:0006368">
    <property type="term" value="P:transcription elongation by RNA polymerase II"/>
    <property type="evidence" value="ECO:0007669"/>
    <property type="project" value="TreeGrafter"/>
</dbReference>
<name>A0A834ZQA6_TETSI</name>
<protein>
    <recommendedName>
        <fullName evidence="2">KOW domain-containing protein</fullName>
    </recommendedName>
</protein>
<dbReference type="Pfam" id="PF23037">
    <property type="entry name" value="KOWx_SPT5"/>
    <property type="match status" value="2"/>
</dbReference>
<evidence type="ECO:0000256" key="1">
    <source>
        <dbReference type="SAM" id="MobiDB-lite"/>
    </source>
</evidence>
<feature type="domain" description="KOW" evidence="2">
    <location>
        <begin position="175"/>
        <end position="202"/>
    </location>
</feature>
<dbReference type="InterPro" id="IPR057936">
    <property type="entry name" value="KOWx_Spt5"/>
</dbReference>
<dbReference type="SMART" id="SM00739">
    <property type="entry name" value="KOW"/>
    <property type="match status" value="3"/>
</dbReference>
<dbReference type="GO" id="GO:0006412">
    <property type="term" value="P:translation"/>
    <property type="evidence" value="ECO:0007669"/>
    <property type="project" value="InterPro"/>
</dbReference>
<dbReference type="InterPro" id="IPR014722">
    <property type="entry name" value="Rib_uL2_dom2"/>
</dbReference>
<organism evidence="3 4">
    <name type="scientific">Tetracentron sinense</name>
    <name type="common">Spur-leaf</name>
    <dbReference type="NCBI Taxonomy" id="13715"/>
    <lineage>
        <taxon>Eukaryota</taxon>
        <taxon>Viridiplantae</taxon>
        <taxon>Streptophyta</taxon>
        <taxon>Embryophyta</taxon>
        <taxon>Tracheophyta</taxon>
        <taxon>Spermatophyta</taxon>
        <taxon>Magnoliopsida</taxon>
        <taxon>Trochodendrales</taxon>
        <taxon>Trochodendraceae</taxon>
        <taxon>Tetracentron</taxon>
    </lineage>
</organism>
<dbReference type="GO" id="GO:0032784">
    <property type="term" value="P:regulation of DNA-templated transcription elongation"/>
    <property type="evidence" value="ECO:0007669"/>
    <property type="project" value="InterPro"/>
</dbReference>
<dbReference type="OrthoDB" id="28901at2759"/>
<dbReference type="PANTHER" id="PTHR11125">
    <property type="entry name" value="SUPPRESSOR OF TY 5"/>
    <property type="match status" value="1"/>
</dbReference>
<dbReference type="InterPro" id="IPR041975">
    <property type="entry name" value="KOW_Spt5_2"/>
</dbReference>
<comment type="caution">
    <text evidence="3">The sequence shown here is derived from an EMBL/GenBank/DDBJ whole genome shotgun (WGS) entry which is preliminary data.</text>
</comment>
<sequence length="460" mass="51978">MVDGGAELQDEDDCRRMHRHPPLPQEDDQEDIEALERRIQARYAKSSSTEYDEETTDVYHQALLPPVEDPKLWLVECAREAAIWLMQKYVKGSELKIRSAIALILKVTYISSRGRHRSPCDGGLQEYAKYVMFLVDVDGLQQREKLIPRINLRALADKLKTGELSTLFANRKKGNFMKGDAVIVVKGDVKNLIGWVEKVEEEIVHIMPKMKGLQKTVHVNEKHLCKYFKPGDHVKVMPGALEGVTGMVVKVENHELITVSDTTKIRVFADIVVESSEVTFGVTRIGDYELHDLVLLNNMSFGVITIVESEAFQPEEEVMILWKGRETVKKKTLVPAPRFMNIKGARPGDHVKVMSGALEGVTGMVENHELITIRVFEDIVVESFEVPSGVTRIGDYELHDLVLLNNMSFGVITIVESEAFQVIQGIPNRTEVVLVKLREIENKIGRRTIALDRSKNNVSE</sequence>
<dbReference type="InterPro" id="IPR041976">
    <property type="entry name" value="KOW_Spt5_3"/>
</dbReference>
<dbReference type="GO" id="GO:0032044">
    <property type="term" value="C:DSIF complex"/>
    <property type="evidence" value="ECO:0007669"/>
    <property type="project" value="TreeGrafter"/>
</dbReference>
<feature type="domain" description="KOW" evidence="2">
    <location>
        <begin position="227"/>
        <end position="254"/>
    </location>
</feature>
<dbReference type="Proteomes" id="UP000655225">
    <property type="component" value="Unassembled WGS sequence"/>
</dbReference>
<dbReference type="InterPro" id="IPR039659">
    <property type="entry name" value="SPT5"/>
</dbReference>
<dbReference type="GO" id="GO:0003735">
    <property type="term" value="F:structural constituent of ribosome"/>
    <property type="evidence" value="ECO:0007669"/>
    <property type="project" value="InterPro"/>
</dbReference>
<dbReference type="CDD" id="cd06082">
    <property type="entry name" value="KOW_Spt5_2"/>
    <property type="match status" value="1"/>
</dbReference>
<dbReference type="FunFam" id="2.30.30.30:FF:000027">
    <property type="entry name" value="Transcription elongation factor SPT5"/>
    <property type="match status" value="1"/>
</dbReference>
<dbReference type="Pfam" id="PF23284">
    <property type="entry name" value="KOW2_Spt5"/>
    <property type="match status" value="1"/>
</dbReference>
<dbReference type="InterPro" id="IPR008991">
    <property type="entry name" value="Translation_prot_SH3-like_sf"/>
</dbReference>
<dbReference type="InterPro" id="IPR022581">
    <property type="entry name" value="Spt5_N"/>
</dbReference>
<dbReference type="GO" id="GO:0003729">
    <property type="term" value="F:mRNA binding"/>
    <property type="evidence" value="ECO:0007669"/>
    <property type="project" value="TreeGrafter"/>
</dbReference>
<evidence type="ECO:0000259" key="2">
    <source>
        <dbReference type="SMART" id="SM00739"/>
    </source>
</evidence>
<dbReference type="CDD" id="cd06083">
    <property type="entry name" value="KOW_Spt5_3"/>
    <property type="match status" value="1"/>
</dbReference>
<accession>A0A834ZQA6</accession>
<evidence type="ECO:0000313" key="4">
    <source>
        <dbReference type="Proteomes" id="UP000655225"/>
    </source>
</evidence>
<dbReference type="InterPro" id="IPR005825">
    <property type="entry name" value="Ribosomal_uL24_CS"/>
</dbReference>
<gene>
    <name evidence="3" type="ORF">HHK36_004257</name>
</gene>
<dbReference type="SUPFAM" id="SSF50104">
    <property type="entry name" value="Translation proteins SH3-like domain"/>
    <property type="match status" value="3"/>
</dbReference>
<dbReference type="GO" id="GO:0005840">
    <property type="term" value="C:ribosome"/>
    <property type="evidence" value="ECO:0007669"/>
    <property type="project" value="InterPro"/>
</dbReference>
<evidence type="ECO:0000313" key="3">
    <source>
        <dbReference type="EMBL" id="KAF8411699.1"/>
    </source>
</evidence>